<keyword evidence="2" id="KW-1185">Reference proteome</keyword>
<evidence type="ECO:0000313" key="1">
    <source>
        <dbReference type="EMBL" id="MFD1510402.1"/>
    </source>
</evidence>
<proteinExistence type="predicted"/>
<protein>
    <submittedName>
        <fullName evidence="1">Uncharacterized protein</fullName>
    </submittedName>
</protein>
<accession>A0ABW4EGZ8</accession>
<organism evidence="1 2">
    <name type="scientific">Lacimonas salitolerans</name>
    <dbReference type="NCBI Taxonomy" id="1323750"/>
    <lineage>
        <taxon>Bacteria</taxon>
        <taxon>Pseudomonadati</taxon>
        <taxon>Pseudomonadota</taxon>
        <taxon>Alphaproteobacteria</taxon>
        <taxon>Rhodobacterales</taxon>
        <taxon>Paracoccaceae</taxon>
        <taxon>Lacimonas</taxon>
    </lineage>
</organism>
<dbReference type="EMBL" id="JBHUDD010000089">
    <property type="protein sequence ID" value="MFD1510402.1"/>
    <property type="molecule type" value="Genomic_DNA"/>
</dbReference>
<sequence>MGLFLRTLGIAQGKKPARARYSGAYDYPSAVQVLHANANSEVDKPGRQYTQTFHLHAFGIASGTEAQNSTIALGFGN</sequence>
<gene>
    <name evidence="1" type="ORF">ACFTOW_13430</name>
</gene>
<dbReference type="Proteomes" id="UP001597186">
    <property type="component" value="Unassembled WGS sequence"/>
</dbReference>
<name>A0ABW4EGZ8_9RHOB</name>
<evidence type="ECO:0000313" key="2">
    <source>
        <dbReference type="Proteomes" id="UP001597186"/>
    </source>
</evidence>
<reference evidence="2" key="1">
    <citation type="journal article" date="2019" name="Int. J. Syst. Evol. Microbiol.">
        <title>The Global Catalogue of Microorganisms (GCM) 10K type strain sequencing project: providing services to taxonomists for standard genome sequencing and annotation.</title>
        <authorList>
            <consortium name="The Broad Institute Genomics Platform"/>
            <consortium name="The Broad Institute Genome Sequencing Center for Infectious Disease"/>
            <person name="Wu L."/>
            <person name="Ma J."/>
        </authorList>
    </citation>
    <scope>NUCLEOTIDE SEQUENCE [LARGE SCALE GENOMIC DNA]</scope>
    <source>
        <strain evidence="2">CGMCC 1.12477</strain>
    </source>
</reference>
<dbReference type="RefSeq" id="WP_379916546.1">
    <property type="nucleotide sequence ID" value="NZ_JBHUDD010000089.1"/>
</dbReference>
<comment type="caution">
    <text evidence="1">The sequence shown here is derived from an EMBL/GenBank/DDBJ whole genome shotgun (WGS) entry which is preliminary data.</text>
</comment>